<feature type="transmembrane region" description="Helical" evidence="1">
    <location>
        <begin position="53"/>
        <end position="71"/>
    </location>
</feature>
<dbReference type="EMBL" id="PIQO01000003">
    <property type="protein sequence ID" value="PKR86086.1"/>
    <property type="molecule type" value="Genomic_DNA"/>
</dbReference>
<dbReference type="Proteomes" id="UP000233440">
    <property type="component" value="Unassembled WGS sequence"/>
</dbReference>
<feature type="transmembrane region" description="Helical" evidence="1">
    <location>
        <begin position="20"/>
        <end position="41"/>
    </location>
</feature>
<keyword evidence="1" id="KW-0472">Membrane</keyword>
<gene>
    <name evidence="2" type="ORF">CWO92_06860</name>
</gene>
<keyword evidence="3" id="KW-1185">Reference proteome</keyword>
<sequence>MTYEVIPFTKFMSVGLTPLPIVEGYIFFGSMSLVLLGVIVLEKFFGITINDAMVKVIMFATFLGMIAWFILKNPFMRYLAIGF</sequence>
<dbReference type="AlphaFoldDB" id="A0A2N3LNA3"/>
<evidence type="ECO:0000313" key="2">
    <source>
        <dbReference type="EMBL" id="PKR86086.1"/>
    </source>
</evidence>
<reference evidence="2 3" key="1">
    <citation type="submission" date="2017-11" db="EMBL/GenBank/DDBJ databases">
        <title>Bacillus camelliae sp. nov., isolated from pu'er tea.</title>
        <authorList>
            <person name="Niu L."/>
        </authorList>
    </citation>
    <scope>NUCLEOTIDE SEQUENCE [LARGE SCALE GENOMIC DNA]</scope>
    <source>
        <strain evidence="2 3">7578-1</strain>
    </source>
</reference>
<comment type="caution">
    <text evidence="2">The sequence shown here is derived from an EMBL/GenBank/DDBJ whole genome shotgun (WGS) entry which is preliminary data.</text>
</comment>
<proteinExistence type="predicted"/>
<accession>A0A2N3LNA3</accession>
<evidence type="ECO:0000313" key="3">
    <source>
        <dbReference type="Proteomes" id="UP000233440"/>
    </source>
</evidence>
<keyword evidence="1" id="KW-0812">Transmembrane</keyword>
<evidence type="ECO:0000256" key="1">
    <source>
        <dbReference type="SAM" id="Phobius"/>
    </source>
</evidence>
<protein>
    <submittedName>
        <fullName evidence="2">Uncharacterized protein</fullName>
    </submittedName>
</protein>
<keyword evidence="1" id="KW-1133">Transmembrane helix</keyword>
<organism evidence="2 3">
    <name type="scientific">Heyndrickxia camelliae</name>
    <dbReference type="NCBI Taxonomy" id="1707093"/>
    <lineage>
        <taxon>Bacteria</taxon>
        <taxon>Bacillati</taxon>
        <taxon>Bacillota</taxon>
        <taxon>Bacilli</taxon>
        <taxon>Bacillales</taxon>
        <taxon>Bacillaceae</taxon>
        <taxon>Heyndrickxia</taxon>
    </lineage>
</organism>
<dbReference type="RefSeq" id="WP_101353455.1">
    <property type="nucleotide sequence ID" value="NZ_PIQO01000003.1"/>
</dbReference>
<name>A0A2N3LNA3_9BACI</name>